<dbReference type="InterPro" id="IPR014347">
    <property type="entry name" value="Tautomerase/MIF_sf"/>
</dbReference>
<dbReference type="EMBL" id="KB299619">
    <property type="protein sequence ID" value="ELU07773.1"/>
    <property type="molecule type" value="Genomic_DNA"/>
</dbReference>
<evidence type="ECO:0000256" key="6">
    <source>
        <dbReference type="ARBA" id="ARBA00036735"/>
    </source>
</evidence>
<comment type="similarity">
    <text evidence="2">Belongs to the MIF family.</text>
</comment>
<evidence type="ECO:0000256" key="8">
    <source>
        <dbReference type="ARBA" id="ARBA00038932"/>
    </source>
</evidence>
<comment type="catalytic activity">
    <reaction evidence="7">
        <text>L-dopachrome = 5,6-dihydroxyindole-2-carboxylate</text>
        <dbReference type="Rhea" id="RHEA:13041"/>
        <dbReference type="ChEBI" id="CHEBI:16875"/>
        <dbReference type="ChEBI" id="CHEBI:57509"/>
        <dbReference type="EC" id="5.3.3.12"/>
    </reaction>
</comment>
<evidence type="ECO:0000313" key="13">
    <source>
        <dbReference type="EMBL" id="ELU07773.1"/>
    </source>
</evidence>
<dbReference type="SUPFAM" id="SSF55331">
    <property type="entry name" value="Tautomerase/MIF"/>
    <property type="match status" value="1"/>
</dbReference>
<reference evidence="14" key="3">
    <citation type="submission" date="2015-06" db="UniProtKB">
        <authorList>
            <consortium name="EnsemblMetazoa"/>
        </authorList>
    </citation>
    <scope>IDENTIFICATION</scope>
</reference>
<accession>R7UNT5</accession>
<dbReference type="Pfam" id="PF01187">
    <property type="entry name" value="MIF"/>
    <property type="match status" value="1"/>
</dbReference>
<dbReference type="GO" id="GO:0005125">
    <property type="term" value="F:cytokine activity"/>
    <property type="evidence" value="ECO:0007669"/>
    <property type="project" value="UniProtKB-KW"/>
</dbReference>
<evidence type="ECO:0000256" key="9">
    <source>
        <dbReference type="ARBA" id="ARBA00039086"/>
    </source>
</evidence>
<evidence type="ECO:0000256" key="2">
    <source>
        <dbReference type="ARBA" id="ARBA00005851"/>
    </source>
</evidence>
<dbReference type="InterPro" id="IPR001398">
    <property type="entry name" value="Macrophage_inhib_fac"/>
</dbReference>
<keyword evidence="15" id="KW-1185">Reference proteome</keyword>
<dbReference type="EC" id="5.3.3.12" evidence="8"/>
<reference evidence="13 15" key="2">
    <citation type="journal article" date="2013" name="Nature">
        <title>Insights into bilaterian evolution from three spiralian genomes.</title>
        <authorList>
            <person name="Simakov O."/>
            <person name="Marletaz F."/>
            <person name="Cho S.J."/>
            <person name="Edsinger-Gonzales E."/>
            <person name="Havlak P."/>
            <person name="Hellsten U."/>
            <person name="Kuo D.H."/>
            <person name="Larsson T."/>
            <person name="Lv J."/>
            <person name="Arendt D."/>
            <person name="Savage R."/>
            <person name="Osoegawa K."/>
            <person name="de Jong P."/>
            <person name="Grimwood J."/>
            <person name="Chapman J.A."/>
            <person name="Shapiro H."/>
            <person name="Aerts A."/>
            <person name="Otillar R.P."/>
            <person name="Terry A.Y."/>
            <person name="Boore J.L."/>
            <person name="Grigoriev I.V."/>
            <person name="Lindberg D.R."/>
            <person name="Seaver E.C."/>
            <person name="Weisblat D.A."/>
            <person name="Putnam N.H."/>
            <person name="Rokhsar D.S."/>
        </authorList>
    </citation>
    <scope>NUCLEOTIDE SEQUENCE</scope>
    <source>
        <strain evidence="13 15">I ESC-2004</strain>
    </source>
</reference>
<keyword evidence="4" id="KW-0964">Secreted</keyword>
<dbReference type="OrthoDB" id="255819at2759"/>
<evidence type="ECO:0000256" key="1">
    <source>
        <dbReference type="ARBA" id="ARBA00004613"/>
    </source>
</evidence>
<sequence>MPQFIINTNVPKAEIPPNMMAEVSELVSKLVGKPETYVATHVLPDQLMTFGGTTGRCALCTLYCIGKIGQEENKRYTAALMEKINRELKIDVDRMYIYYVDQERANVGWNGTTFA</sequence>
<dbReference type="EMBL" id="AMQN01001108">
    <property type="status" value="NOT_ANNOTATED_CDS"/>
    <property type="molecule type" value="Genomic_DNA"/>
</dbReference>
<protein>
    <recommendedName>
        <fullName evidence="12">L-dopachrome isomerase</fullName>
        <ecNumber evidence="9">5.3.2.1</ecNumber>
        <ecNumber evidence="8">5.3.3.12</ecNumber>
    </recommendedName>
    <alternativeName>
        <fullName evidence="10">L-dopachrome tautomerase</fullName>
    </alternativeName>
    <alternativeName>
        <fullName evidence="11">Phenylpyruvate tautomerase</fullName>
    </alternativeName>
</protein>
<dbReference type="STRING" id="283909.R7UNT5"/>
<evidence type="ECO:0000313" key="15">
    <source>
        <dbReference type="Proteomes" id="UP000014760"/>
    </source>
</evidence>
<evidence type="ECO:0000256" key="5">
    <source>
        <dbReference type="ARBA" id="ARBA00023235"/>
    </source>
</evidence>
<comment type="subcellular location">
    <subcellularLocation>
        <location evidence="1">Secreted</location>
    </subcellularLocation>
</comment>
<dbReference type="AlphaFoldDB" id="R7UNT5"/>
<dbReference type="HOGENOM" id="CLU_129906_1_1_1"/>
<dbReference type="GO" id="GO:0004167">
    <property type="term" value="F:dopachrome isomerase activity"/>
    <property type="evidence" value="ECO:0007669"/>
    <property type="project" value="UniProtKB-EC"/>
</dbReference>
<dbReference type="EC" id="5.3.2.1" evidence="9"/>
<dbReference type="GO" id="GO:0005615">
    <property type="term" value="C:extracellular space"/>
    <property type="evidence" value="ECO:0007669"/>
    <property type="project" value="UniProtKB-KW"/>
</dbReference>
<name>R7UNT5_CAPTE</name>
<reference evidence="15" key="1">
    <citation type="submission" date="2012-12" db="EMBL/GenBank/DDBJ databases">
        <authorList>
            <person name="Hellsten U."/>
            <person name="Grimwood J."/>
            <person name="Chapman J.A."/>
            <person name="Shapiro H."/>
            <person name="Aerts A."/>
            <person name="Otillar R.P."/>
            <person name="Terry A.Y."/>
            <person name="Boore J.L."/>
            <person name="Simakov O."/>
            <person name="Marletaz F."/>
            <person name="Cho S.-J."/>
            <person name="Edsinger-Gonzales E."/>
            <person name="Havlak P."/>
            <person name="Kuo D.-H."/>
            <person name="Larsson T."/>
            <person name="Lv J."/>
            <person name="Arendt D."/>
            <person name="Savage R."/>
            <person name="Osoegawa K."/>
            <person name="de Jong P."/>
            <person name="Lindberg D.R."/>
            <person name="Seaver E.C."/>
            <person name="Weisblat D.A."/>
            <person name="Putnam N.H."/>
            <person name="Grigoriev I.V."/>
            <person name="Rokhsar D.S."/>
        </authorList>
    </citation>
    <scope>NUCLEOTIDE SEQUENCE</scope>
    <source>
        <strain evidence="15">I ESC-2004</strain>
    </source>
</reference>
<proteinExistence type="inferred from homology"/>
<dbReference type="OMA" id="YINFFDM"/>
<dbReference type="Proteomes" id="UP000014760">
    <property type="component" value="Unassembled WGS sequence"/>
</dbReference>
<dbReference type="PANTHER" id="PTHR11954:SF6">
    <property type="entry name" value="MACROPHAGE MIGRATION INHIBITORY FACTOR"/>
    <property type="match status" value="1"/>
</dbReference>
<gene>
    <name evidence="13" type="ORF">CAPTEDRAFT_221346</name>
</gene>
<dbReference type="EnsemblMetazoa" id="CapteT221346">
    <property type="protein sequence ID" value="CapteP221346"/>
    <property type="gene ID" value="CapteG221346"/>
</dbReference>
<evidence type="ECO:0000256" key="4">
    <source>
        <dbReference type="ARBA" id="ARBA00022525"/>
    </source>
</evidence>
<dbReference type="PANTHER" id="PTHR11954">
    <property type="entry name" value="D-DOPACHROME DECARBOXYLASE"/>
    <property type="match status" value="1"/>
</dbReference>
<dbReference type="GO" id="GO:0050178">
    <property type="term" value="F:phenylpyruvate tautomerase activity"/>
    <property type="evidence" value="ECO:0007669"/>
    <property type="project" value="UniProtKB-EC"/>
</dbReference>
<dbReference type="Gene3D" id="3.30.429.10">
    <property type="entry name" value="Macrophage Migration Inhibitory Factor"/>
    <property type="match status" value="1"/>
</dbReference>
<evidence type="ECO:0000313" key="14">
    <source>
        <dbReference type="EnsemblMetazoa" id="CapteP221346"/>
    </source>
</evidence>
<keyword evidence="5" id="KW-0413">Isomerase</keyword>
<evidence type="ECO:0000256" key="12">
    <source>
        <dbReference type="ARBA" id="ARBA00042730"/>
    </source>
</evidence>
<evidence type="ECO:0000256" key="3">
    <source>
        <dbReference type="ARBA" id="ARBA00022514"/>
    </source>
</evidence>
<comment type="catalytic activity">
    <reaction evidence="6">
        <text>3-phenylpyruvate = enol-phenylpyruvate</text>
        <dbReference type="Rhea" id="RHEA:17097"/>
        <dbReference type="ChEBI" id="CHEBI:16815"/>
        <dbReference type="ChEBI" id="CHEBI:18005"/>
        <dbReference type="EC" id="5.3.2.1"/>
    </reaction>
</comment>
<evidence type="ECO:0000256" key="7">
    <source>
        <dbReference type="ARBA" id="ARBA00036823"/>
    </source>
</evidence>
<evidence type="ECO:0000256" key="10">
    <source>
        <dbReference type="ARBA" id="ARBA00041631"/>
    </source>
</evidence>
<keyword evidence="3" id="KW-0202">Cytokine</keyword>
<organism evidence="13">
    <name type="scientific">Capitella teleta</name>
    <name type="common">Polychaete worm</name>
    <dbReference type="NCBI Taxonomy" id="283909"/>
    <lineage>
        <taxon>Eukaryota</taxon>
        <taxon>Metazoa</taxon>
        <taxon>Spiralia</taxon>
        <taxon>Lophotrochozoa</taxon>
        <taxon>Annelida</taxon>
        <taxon>Polychaeta</taxon>
        <taxon>Sedentaria</taxon>
        <taxon>Scolecida</taxon>
        <taxon>Capitellidae</taxon>
        <taxon>Capitella</taxon>
    </lineage>
</organism>
<evidence type="ECO:0000256" key="11">
    <source>
        <dbReference type="ARBA" id="ARBA00041912"/>
    </source>
</evidence>